<dbReference type="EMBL" id="MN740207">
    <property type="protein sequence ID" value="QHT93456.1"/>
    <property type="molecule type" value="Genomic_DNA"/>
</dbReference>
<protein>
    <recommendedName>
        <fullName evidence="3">C2H2-type domain-containing protein</fullName>
    </recommendedName>
</protein>
<dbReference type="Gene3D" id="3.30.160.60">
    <property type="entry name" value="Classic Zinc Finger"/>
    <property type="match status" value="1"/>
</dbReference>
<accession>A0A6C0ILZ1</accession>
<feature type="region of interest" description="Disordered" evidence="1">
    <location>
        <begin position="132"/>
        <end position="162"/>
    </location>
</feature>
<evidence type="ECO:0000256" key="1">
    <source>
        <dbReference type="SAM" id="MobiDB-lite"/>
    </source>
</evidence>
<feature type="compositionally biased region" description="Basic residues" evidence="1">
    <location>
        <begin position="134"/>
        <end position="151"/>
    </location>
</feature>
<organism evidence="2">
    <name type="scientific">viral metagenome</name>
    <dbReference type="NCBI Taxonomy" id="1070528"/>
    <lineage>
        <taxon>unclassified sequences</taxon>
        <taxon>metagenomes</taxon>
        <taxon>organismal metagenomes</taxon>
    </lineage>
</organism>
<dbReference type="AlphaFoldDB" id="A0A6C0ILZ1"/>
<name>A0A6C0ILZ1_9ZZZZ</name>
<reference evidence="2" key="1">
    <citation type="journal article" date="2020" name="Nature">
        <title>Giant virus diversity and host interactions through global metagenomics.</title>
        <authorList>
            <person name="Schulz F."/>
            <person name="Roux S."/>
            <person name="Paez-Espino D."/>
            <person name="Jungbluth S."/>
            <person name="Walsh D.A."/>
            <person name="Denef V.J."/>
            <person name="McMahon K.D."/>
            <person name="Konstantinidis K.T."/>
            <person name="Eloe-Fadrosh E.A."/>
            <person name="Kyrpides N.C."/>
            <person name="Woyke T."/>
        </authorList>
    </citation>
    <scope>NUCLEOTIDE SEQUENCE</scope>
    <source>
        <strain evidence="2">GVMAG-M-3300024252-29</strain>
    </source>
</reference>
<evidence type="ECO:0008006" key="3">
    <source>
        <dbReference type="Google" id="ProtNLM"/>
    </source>
</evidence>
<sequence length="162" mass="18858">MNNENIKNVEKFVCEPCGFVTSFKRDYSRHLQTKKHMKMKDINLETDRIYVCLCGKRYTSRNSLWYHKKTCQVKECEEVPKEETSTDLVVSTAEPSVPEMNNVIEMMETTIAKQNEILEKLHDKHVELATTMVKPKRSRAGRPRNARKKLKQSITDGEPPVN</sequence>
<proteinExistence type="predicted"/>
<evidence type="ECO:0000313" key="2">
    <source>
        <dbReference type="EMBL" id="QHT93456.1"/>
    </source>
</evidence>